<dbReference type="InterPro" id="IPR036271">
    <property type="entry name" value="Tet_transcr_reg_TetR-rel_C_sf"/>
</dbReference>
<gene>
    <name evidence="6" type="ORF">UG56_015665</name>
</gene>
<dbReference type="SUPFAM" id="SSF48498">
    <property type="entry name" value="Tetracyclin repressor-like, C-terminal domain"/>
    <property type="match status" value="1"/>
</dbReference>
<evidence type="ECO:0000256" key="3">
    <source>
        <dbReference type="ARBA" id="ARBA00023163"/>
    </source>
</evidence>
<dbReference type="GO" id="GO:0045892">
    <property type="term" value="P:negative regulation of DNA-templated transcription"/>
    <property type="evidence" value="ECO:0007669"/>
    <property type="project" value="InterPro"/>
</dbReference>
<dbReference type="Pfam" id="PF00440">
    <property type="entry name" value="TetR_N"/>
    <property type="match status" value="1"/>
</dbReference>
<evidence type="ECO:0000256" key="4">
    <source>
        <dbReference type="PROSITE-ProRule" id="PRU00335"/>
    </source>
</evidence>
<proteinExistence type="predicted"/>
<dbReference type="InterPro" id="IPR050109">
    <property type="entry name" value="HTH-type_TetR-like_transc_reg"/>
</dbReference>
<dbReference type="InterPro" id="IPR001647">
    <property type="entry name" value="HTH_TetR"/>
</dbReference>
<keyword evidence="1" id="KW-0805">Transcription regulation</keyword>
<accession>A0A1J4N5T2</accession>
<dbReference type="PRINTS" id="PR00455">
    <property type="entry name" value="HTHTETR"/>
</dbReference>
<dbReference type="AlphaFoldDB" id="A0A1J4N5T2"/>
<evidence type="ECO:0000256" key="2">
    <source>
        <dbReference type="ARBA" id="ARBA00023125"/>
    </source>
</evidence>
<evidence type="ECO:0000259" key="5">
    <source>
        <dbReference type="PROSITE" id="PS50977"/>
    </source>
</evidence>
<dbReference type="SUPFAM" id="SSF46689">
    <property type="entry name" value="Homeodomain-like"/>
    <property type="match status" value="1"/>
</dbReference>
<dbReference type="PANTHER" id="PTHR30055:SF151">
    <property type="entry name" value="TRANSCRIPTIONAL REGULATORY PROTEIN"/>
    <property type="match status" value="1"/>
</dbReference>
<dbReference type="GO" id="GO:0000976">
    <property type="term" value="F:transcription cis-regulatory region binding"/>
    <property type="evidence" value="ECO:0007669"/>
    <property type="project" value="TreeGrafter"/>
</dbReference>
<evidence type="ECO:0000256" key="1">
    <source>
        <dbReference type="ARBA" id="ARBA00023015"/>
    </source>
</evidence>
<sequence length="231" mass="24827">MTCMTPPRQRSVRRADALSTDRIVEAAIEILDAEGERGLTFRALAARLSTGAGAIYHHVASKEELLTEATTGVIERVLADVPDSATPEEGARAITLIALGMFDAIDEHPWVGAHLPVVPWQPGMVRLFESIGGRLDSLGVPESAQFNAASALLNYILGVAAQNAANARTRVAGAGREEFMAETADRWEQLSPASYPFLHRVARQLRHHDDREQFLAGVDLVLAGLAAGQDG</sequence>
<feature type="domain" description="HTH tetR-type" evidence="5">
    <location>
        <begin position="17"/>
        <end position="77"/>
    </location>
</feature>
<dbReference type="Pfam" id="PF02909">
    <property type="entry name" value="TetR_C_1"/>
    <property type="match status" value="1"/>
</dbReference>
<dbReference type="Proteomes" id="UP000033772">
    <property type="component" value="Unassembled WGS sequence"/>
</dbReference>
<protein>
    <submittedName>
        <fullName evidence="6">TetR family transcriptional regulator</fullName>
    </submittedName>
</protein>
<dbReference type="PANTHER" id="PTHR30055">
    <property type="entry name" value="HTH-TYPE TRANSCRIPTIONAL REGULATOR RUTR"/>
    <property type="match status" value="1"/>
</dbReference>
<dbReference type="PROSITE" id="PS50977">
    <property type="entry name" value="HTH_TETR_2"/>
    <property type="match status" value="1"/>
</dbReference>
<comment type="caution">
    <text evidence="6">The sequence shown here is derived from an EMBL/GenBank/DDBJ whole genome shotgun (WGS) entry which is preliminary data.</text>
</comment>
<name>A0A1J4N5T2_9ACTN</name>
<keyword evidence="7" id="KW-1185">Reference proteome</keyword>
<feature type="DNA-binding region" description="H-T-H motif" evidence="4">
    <location>
        <begin position="40"/>
        <end position="59"/>
    </location>
</feature>
<reference evidence="6" key="1">
    <citation type="submission" date="2016-10" db="EMBL/GenBank/DDBJ databases">
        <title>Draft Genome Sequence of Nocardioides luteus Strain BAFB, an Alkane-Degrading Bacterium Isolated from JP-7 Polluted Soil.</title>
        <authorList>
            <person name="Brown L."/>
            <person name="Ruiz O.N."/>
            <person name="Gunasekera T."/>
        </authorList>
    </citation>
    <scope>NUCLEOTIDE SEQUENCE [LARGE SCALE GENOMIC DNA]</scope>
    <source>
        <strain evidence="6">BAFB</strain>
    </source>
</reference>
<dbReference type="OrthoDB" id="4427109at2"/>
<dbReference type="InterPro" id="IPR009057">
    <property type="entry name" value="Homeodomain-like_sf"/>
</dbReference>
<evidence type="ECO:0000313" key="7">
    <source>
        <dbReference type="Proteomes" id="UP000033772"/>
    </source>
</evidence>
<keyword evidence="3" id="KW-0804">Transcription</keyword>
<dbReference type="STRING" id="1844.UG56_015665"/>
<dbReference type="Gene3D" id="1.10.10.60">
    <property type="entry name" value="Homeodomain-like"/>
    <property type="match status" value="1"/>
</dbReference>
<organism evidence="6 7">
    <name type="scientific">Nocardioides luteus</name>
    <dbReference type="NCBI Taxonomy" id="1844"/>
    <lineage>
        <taxon>Bacteria</taxon>
        <taxon>Bacillati</taxon>
        <taxon>Actinomycetota</taxon>
        <taxon>Actinomycetes</taxon>
        <taxon>Propionibacteriales</taxon>
        <taxon>Nocardioidaceae</taxon>
        <taxon>Nocardioides</taxon>
    </lineage>
</organism>
<dbReference type="GO" id="GO:0003700">
    <property type="term" value="F:DNA-binding transcription factor activity"/>
    <property type="evidence" value="ECO:0007669"/>
    <property type="project" value="TreeGrafter"/>
</dbReference>
<dbReference type="Gene3D" id="1.10.357.10">
    <property type="entry name" value="Tetracycline Repressor, domain 2"/>
    <property type="match status" value="1"/>
</dbReference>
<dbReference type="EMBL" id="JZDQ02000021">
    <property type="protein sequence ID" value="OIJ25817.1"/>
    <property type="molecule type" value="Genomic_DNA"/>
</dbReference>
<evidence type="ECO:0000313" key="6">
    <source>
        <dbReference type="EMBL" id="OIJ25817.1"/>
    </source>
</evidence>
<keyword evidence="2 4" id="KW-0238">DNA-binding</keyword>
<dbReference type="InterPro" id="IPR004111">
    <property type="entry name" value="Repressor_TetR_C"/>
</dbReference>